<organism evidence="1 2">
    <name type="scientific">Sporolactobacillus kofuensis</name>
    <dbReference type="NCBI Taxonomy" id="269672"/>
    <lineage>
        <taxon>Bacteria</taxon>
        <taxon>Bacillati</taxon>
        <taxon>Bacillota</taxon>
        <taxon>Bacilli</taxon>
        <taxon>Bacillales</taxon>
        <taxon>Sporolactobacillaceae</taxon>
        <taxon>Sporolactobacillus</taxon>
    </lineage>
</organism>
<dbReference type="RefSeq" id="WP_253053913.1">
    <property type="nucleotide sequence ID" value="NZ_JAMXWN010000005.1"/>
</dbReference>
<comment type="caution">
    <text evidence="1">The sequence shown here is derived from an EMBL/GenBank/DDBJ whole genome shotgun (WGS) entry which is preliminary data.</text>
</comment>
<dbReference type="Pfam" id="PF14006">
    <property type="entry name" value="YqzL"/>
    <property type="match status" value="1"/>
</dbReference>
<name>A0ABW1WCV2_9BACL</name>
<sequence length="48" mass="5603">MLDLSWKLFCMTGSIGSYLLVKELEKEKDERSIQHDQRLTEMKENTGA</sequence>
<protein>
    <submittedName>
        <fullName evidence="1">YqzL family protein</fullName>
    </submittedName>
</protein>
<accession>A0ABW1WCV2</accession>
<evidence type="ECO:0000313" key="2">
    <source>
        <dbReference type="Proteomes" id="UP001596267"/>
    </source>
</evidence>
<dbReference type="Proteomes" id="UP001596267">
    <property type="component" value="Unassembled WGS sequence"/>
</dbReference>
<dbReference type="InterPro" id="IPR025617">
    <property type="entry name" value="YqzL"/>
</dbReference>
<gene>
    <name evidence="1" type="ORF">ACFP7A_00130</name>
</gene>
<reference evidence="2" key="1">
    <citation type="journal article" date="2019" name="Int. J. Syst. Evol. Microbiol.">
        <title>The Global Catalogue of Microorganisms (GCM) 10K type strain sequencing project: providing services to taxonomists for standard genome sequencing and annotation.</title>
        <authorList>
            <consortium name="The Broad Institute Genomics Platform"/>
            <consortium name="The Broad Institute Genome Sequencing Center for Infectious Disease"/>
            <person name="Wu L."/>
            <person name="Ma J."/>
        </authorList>
    </citation>
    <scope>NUCLEOTIDE SEQUENCE [LARGE SCALE GENOMIC DNA]</scope>
    <source>
        <strain evidence="2">CCUG 42001</strain>
    </source>
</reference>
<proteinExistence type="predicted"/>
<dbReference type="EMBL" id="JBHSTQ010000001">
    <property type="protein sequence ID" value="MFC6384994.1"/>
    <property type="molecule type" value="Genomic_DNA"/>
</dbReference>
<evidence type="ECO:0000313" key="1">
    <source>
        <dbReference type="EMBL" id="MFC6384994.1"/>
    </source>
</evidence>
<keyword evidence="2" id="KW-1185">Reference proteome</keyword>